<comment type="catalytic activity">
    <reaction evidence="1">
        <text>[protein]-peptidylproline (omega=180) = [protein]-peptidylproline (omega=0)</text>
        <dbReference type="Rhea" id="RHEA:16237"/>
        <dbReference type="Rhea" id="RHEA-COMP:10747"/>
        <dbReference type="Rhea" id="RHEA-COMP:10748"/>
        <dbReference type="ChEBI" id="CHEBI:83833"/>
        <dbReference type="ChEBI" id="CHEBI:83834"/>
        <dbReference type="EC" id="5.2.1.8"/>
    </reaction>
</comment>
<dbReference type="PANTHER" id="PTHR11071">
    <property type="entry name" value="PEPTIDYL-PROLYL CIS-TRANS ISOMERASE"/>
    <property type="match status" value="1"/>
</dbReference>
<dbReference type="EC" id="5.2.1.8" evidence="2"/>
<feature type="domain" description="PPIase cyclophilin-type" evidence="7">
    <location>
        <begin position="18"/>
        <end position="138"/>
    </location>
</feature>
<evidence type="ECO:0000313" key="9">
    <source>
        <dbReference type="Proteomes" id="UP000772434"/>
    </source>
</evidence>
<evidence type="ECO:0000259" key="7">
    <source>
        <dbReference type="PROSITE" id="PS50072"/>
    </source>
</evidence>
<gene>
    <name evidence="8" type="ORF">BDP27DRAFT_1449187</name>
</gene>
<dbReference type="PANTHER" id="PTHR11071:SF561">
    <property type="entry name" value="PEPTIDYL-PROLYL CIS-TRANS ISOMERASE D-RELATED"/>
    <property type="match status" value="1"/>
</dbReference>
<dbReference type="Gene3D" id="2.40.100.10">
    <property type="entry name" value="Cyclophilin-like"/>
    <property type="match status" value="2"/>
</dbReference>
<dbReference type="PROSITE" id="PS50072">
    <property type="entry name" value="CSA_PPIASE_2"/>
    <property type="match status" value="1"/>
</dbReference>
<dbReference type="GO" id="GO:0003755">
    <property type="term" value="F:peptidyl-prolyl cis-trans isomerase activity"/>
    <property type="evidence" value="ECO:0007669"/>
    <property type="project" value="UniProtKB-KW"/>
</dbReference>
<comment type="caution">
    <text evidence="8">The sequence shown here is derived from an EMBL/GenBank/DDBJ whole genome shotgun (WGS) entry which is preliminary data.</text>
</comment>
<evidence type="ECO:0000256" key="5">
    <source>
        <dbReference type="SAM" id="Coils"/>
    </source>
</evidence>
<dbReference type="InterPro" id="IPR002130">
    <property type="entry name" value="Cyclophilin-type_PPIase_dom"/>
</dbReference>
<organism evidence="8 9">
    <name type="scientific">Rhodocollybia butyracea</name>
    <dbReference type="NCBI Taxonomy" id="206335"/>
    <lineage>
        <taxon>Eukaryota</taxon>
        <taxon>Fungi</taxon>
        <taxon>Dikarya</taxon>
        <taxon>Basidiomycota</taxon>
        <taxon>Agaricomycotina</taxon>
        <taxon>Agaricomycetes</taxon>
        <taxon>Agaricomycetidae</taxon>
        <taxon>Agaricales</taxon>
        <taxon>Marasmiineae</taxon>
        <taxon>Omphalotaceae</taxon>
        <taxon>Rhodocollybia</taxon>
    </lineage>
</organism>
<evidence type="ECO:0000256" key="4">
    <source>
        <dbReference type="ARBA" id="ARBA00023235"/>
    </source>
</evidence>
<dbReference type="Proteomes" id="UP000772434">
    <property type="component" value="Unassembled WGS sequence"/>
</dbReference>
<dbReference type="InterPro" id="IPR029000">
    <property type="entry name" value="Cyclophilin-like_dom_sf"/>
</dbReference>
<reference evidence="8" key="1">
    <citation type="submission" date="2020-11" db="EMBL/GenBank/DDBJ databases">
        <authorList>
            <consortium name="DOE Joint Genome Institute"/>
            <person name="Ahrendt S."/>
            <person name="Riley R."/>
            <person name="Andreopoulos W."/>
            <person name="Labutti K."/>
            <person name="Pangilinan J."/>
            <person name="Ruiz-Duenas F.J."/>
            <person name="Barrasa J.M."/>
            <person name="Sanchez-Garcia M."/>
            <person name="Camarero S."/>
            <person name="Miyauchi S."/>
            <person name="Serrano A."/>
            <person name="Linde D."/>
            <person name="Babiker R."/>
            <person name="Drula E."/>
            <person name="Ayuso-Fernandez I."/>
            <person name="Pacheco R."/>
            <person name="Padilla G."/>
            <person name="Ferreira P."/>
            <person name="Barriuso J."/>
            <person name="Kellner H."/>
            <person name="Castanera R."/>
            <person name="Alfaro M."/>
            <person name="Ramirez L."/>
            <person name="Pisabarro A.G."/>
            <person name="Kuo A."/>
            <person name="Tritt A."/>
            <person name="Lipzen A."/>
            <person name="He G."/>
            <person name="Yan M."/>
            <person name="Ng V."/>
            <person name="Cullen D."/>
            <person name="Martin F."/>
            <person name="Rosso M.-N."/>
            <person name="Henrissat B."/>
            <person name="Hibbett D."/>
            <person name="Martinez A.T."/>
            <person name="Grigoriev I.V."/>
        </authorList>
    </citation>
    <scope>NUCLEOTIDE SEQUENCE</scope>
    <source>
        <strain evidence="8">AH 40177</strain>
    </source>
</reference>
<accession>A0A9P5U5X9</accession>
<protein>
    <recommendedName>
        <fullName evidence="2">peptidylprolyl isomerase</fullName>
        <ecNumber evidence="2">5.2.1.8</ecNumber>
    </recommendedName>
</protein>
<evidence type="ECO:0000256" key="3">
    <source>
        <dbReference type="ARBA" id="ARBA00023110"/>
    </source>
</evidence>
<feature type="compositionally biased region" description="Basic residues" evidence="6">
    <location>
        <begin position="178"/>
        <end position="189"/>
    </location>
</feature>
<keyword evidence="5" id="KW-0175">Coiled coil</keyword>
<dbReference type="GO" id="GO:0005737">
    <property type="term" value="C:cytoplasm"/>
    <property type="evidence" value="ECO:0007669"/>
    <property type="project" value="TreeGrafter"/>
</dbReference>
<keyword evidence="4" id="KW-0413">Isomerase</keyword>
<dbReference type="SUPFAM" id="SSF50891">
    <property type="entry name" value="Cyclophilin-like"/>
    <property type="match status" value="1"/>
</dbReference>
<keyword evidence="3" id="KW-0697">Rotamase</keyword>
<feature type="region of interest" description="Disordered" evidence="6">
    <location>
        <begin position="149"/>
        <end position="212"/>
    </location>
</feature>
<dbReference type="AlphaFoldDB" id="A0A9P5U5X9"/>
<proteinExistence type="predicted"/>
<sequence length="271" mass="30962">MVRPRVFLDFAVAGDPILGRVIFELYNDTAPQASENFRVICIGAKGRNASDIFQRGDFTKRNDTPDEDSEALLCIANESQFFITLRPHLTGSHIVVGRIVRGFHEVVQKITAVPVDGPVIIQNCGELELRKPAVGVSINYLPDDCSRNTAKRTVSESESDSVKLKPSHSRSPSPPDSRRRRKKSKRKHKGDQVENGKEKKADRVIINSRGETEEEYDVRLEKEEIERLEADRRRELERIKKKYEAQSQTKDGVRFKGRGRMKYLDPDVQFR</sequence>
<evidence type="ECO:0000313" key="8">
    <source>
        <dbReference type="EMBL" id="KAF9067202.1"/>
    </source>
</evidence>
<dbReference type="EMBL" id="JADNRY010000076">
    <property type="protein sequence ID" value="KAF9067202.1"/>
    <property type="molecule type" value="Genomic_DNA"/>
</dbReference>
<feature type="compositionally biased region" description="Basic and acidic residues" evidence="6">
    <location>
        <begin position="190"/>
        <end position="203"/>
    </location>
</feature>
<evidence type="ECO:0000256" key="6">
    <source>
        <dbReference type="SAM" id="MobiDB-lite"/>
    </source>
</evidence>
<evidence type="ECO:0000256" key="1">
    <source>
        <dbReference type="ARBA" id="ARBA00000971"/>
    </source>
</evidence>
<dbReference type="GO" id="GO:0016018">
    <property type="term" value="F:cyclosporin A binding"/>
    <property type="evidence" value="ECO:0007669"/>
    <property type="project" value="TreeGrafter"/>
</dbReference>
<dbReference type="OrthoDB" id="407558at2759"/>
<dbReference type="GO" id="GO:0006457">
    <property type="term" value="P:protein folding"/>
    <property type="evidence" value="ECO:0007669"/>
    <property type="project" value="TreeGrafter"/>
</dbReference>
<keyword evidence="9" id="KW-1185">Reference proteome</keyword>
<evidence type="ECO:0000256" key="2">
    <source>
        <dbReference type="ARBA" id="ARBA00013194"/>
    </source>
</evidence>
<feature type="coiled-coil region" evidence="5">
    <location>
        <begin position="218"/>
        <end position="245"/>
    </location>
</feature>
<name>A0A9P5U5X9_9AGAR</name>
<dbReference type="Pfam" id="PF00160">
    <property type="entry name" value="Pro_isomerase"/>
    <property type="match status" value="1"/>
</dbReference>